<reference evidence="1 2" key="1">
    <citation type="submission" date="2019-06" db="EMBL/GenBank/DDBJ databases">
        <authorList>
            <person name="Livingstone P."/>
            <person name="Whitworth D."/>
        </authorList>
    </citation>
    <scope>NUCLEOTIDE SEQUENCE [LARGE SCALE GENOMIC DNA]</scope>
    <source>
        <strain evidence="1 2">AM401</strain>
    </source>
</reference>
<name>A0A540WSL9_9BACT</name>
<keyword evidence="2" id="KW-1185">Reference proteome</keyword>
<accession>A0A540WSL9</accession>
<proteinExistence type="predicted"/>
<evidence type="ECO:0000313" key="2">
    <source>
        <dbReference type="Proteomes" id="UP000315369"/>
    </source>
</evidence>
<comment type="caution">
    <text evidence="1">The sequence shown here is derived from an EMBL/GenBank/DDBJ whole genome shotgun (WGS) entry which is preliminary data.</text>
</comment>
<organism evidence="1 2">
    <name type="scientific">Myxococcus llanfairpwllgwyngyllgogerychwyrndrobwllllantysiliogogogochensis</name>
    <dbReference type="NCBI Taxonomy" id="2590453"/>
    <lineage>
        <taxon>Bacteria</taxon>
        <taxon>Pseudomonadati</taxon>
        <taxon>Myxococcota</taxon>
        <taxon>Myxococcia</taxon>
        <taxon>Myxococcales</taxon>
        <taxon>Cystobacterineae</taxon>
        <taxon>Myxococcaceae</taxon>
        <taxon>Myxococcus</taxon>
    </lineage>
</organism>
<dbReference type="RefSeq" id="WP_141646225.1">
    <property type="nucleotide sequence ID" value="NZ_VIFM01000158.1"/>
</dbReference>
<dbReference type="EMBL" id="VIFM01000158">
    <property type="protein sequence ID" value="TQF12028.1"/>
    <property type="molecule type" value="Genomic_DNA"/>
</dbReference>
<dbReference type="AlphaFoldDB" id="A0A540WSL9"/>
<dbReference type="Proteomes" id="UP000315369">
    <property type="component" value="Unassembled WGS sequence"/>
</dbReference>
<sequence>MFTFIDGLSSFLTPFVPCDYCYLSPEAHLQPADLVTLGMGLAWMLEQKREDLAGWYRPLSLALFERFGLVNLPQHEAMREQTSGVELLKMLGVVDSPERSDGLGRAWLMRSRLLALPEWASGVLEGHPFQLSVRHRKMPTELRPMAENVANELAAHATSATALARKLDRSIVALWGCPLERLDQRVTVAELVAEGLQLQTFEP</sequence>
<gene>
    <name evidence="1" type="ORF">FJV41_31125</name>
</gene>
<evidence type="ECO:0000313" key="1">
    <source>
        <dbReference type="EMBL" id="TQF12028.1"/>
    </source>
</evidence>
<dbReference type="OrthoDB" id="5512322at2"/>
<protein>
    <submittedName>
        <fullName evidence="1">Uncharacterized protein</fullName>
    </submittedName>
</protein>